<dbReference type="RefSeq" id="WP_342350176.1">
    <property type="nucleotide sequence ID" value="NZ_CAKJVE010000001.1"/>
</dbReference>
<reference evidence="2" key="1">
    <citation type="submission" date="2021-10" db="EMBL/GenBank/DDBJ databases">
        <authorList>
            <person name="Mesa V."/>
        </authorList>
    </citation>
    <scope>NUCLEOTIDE SEQUENCE</scope>
    <source>
        <strain evidence="2">CC3_PB</strain>
    </source>
</reference>
<dbReference type="InterPro" id="IPR001242">
    <property type="entry name" value="Condensation_dom"/>
</dbReference>
<dbReference type="InterPro" id="IPR023213">
    <property type="entry name" value="CAT-like_dom_sf"/>
</dbReference>
<feature type="domain" description="Condensation" evidence="1">
    <location>
        <begin position="8"/>
        <end position="127"/>
    </location>
</feature>
<accession>A0AA86MLC6</accession>
<dbReference type="EMBL" id="CAKJVE010000001">
    <property type="protein sequence ID" value="CAG9702007.1"/>
    <property type="molecule type" value="Genomic_DNA"/>
</dbReference>
<comment type="caution">
    <text evidence="2">The sequence shown here is derived from an EMBL/GenBank/DDBJ whole genome shotgun (WGS) entry which is preliminary data.</text>
</comment>
<protein>
    <recommendedName>
        <fullName evidence="1">Condensation domain-containing protein</fullName>
    </recommendedName>
</protein>
<evidence type="ECO:0000259" key="1">
    <source>
        <dbReference type="Pfam" id="PF00668"/>
    </source>
</evidence>
<dbReference type="GO" id="GO:0003824">
    <property type="term" value="F:catalytic activity"/>
    <property type="evidence" value="ECO:0007669"/>
    <property type="project" value="InterPro"/>
</dbReference>
<dbReference type="Proteomes" id="UP000789738">
    <property type="component" value="Unassembled WGS sequence"/>
</dbReference>
<dbReference type="SUPFAM" id="SSF52777">
    <property type="entry name" value="CoA-dependent acyltransferases"/>
    <property type="match status" value="1"/>
</dbReference>
<proteinExistence type="predicted"/>
<dbReference type="AlphaFoldDB" id="A0AA86MLC6"/>
<dbReference type="Gene3D" id="3.30.559.10">
    <property type="entry name" value="Chloramphenicol acetyltransferase-like domain"/>
    <property type="match status" value="1"/>
</dbReference>
<sequence length="132" mass="15411">MANKEIGTEQWPLFNFEVSKISSDKSRIHFCIDMLIADAWSIFQTIVPDLIDLYAGKAGKLPELKTTFHDYVEYKQKIKESKQYNEHKEYWLKKIKELPPAPKLQVIDNDSSNKKVKFDRYEGTLEKKAGLV</sequence>
<dbReference type="GO" id="GO:0008610">
    <property type="term" value="P:lipid biosynthetic process"/>
    <property type="evidence" value="ECO:0007669"/>
    <property type="project" value="UniProtKB-ARBA"/>
</dbReference>
<evidence type="ECO:0000313" key="3">
    <source>
        <dbReference type="Proteomes" id="UP000789738"/>
    </source>
</evidence>
<gene>
    <name evidence="2" type="ORF">CNEO_10471</name>
</gene>
<organism evidence="2 3">
    <name type="scientific">Clostridium neonatale</name>
    <dbReference type="NCBI Taxonomy" id="137838"/>
    <lineage>
        <taxon>Bacteria</taxon>
        <taxon>Bacillati</taxon>
        <taxon>Bacillota</taxon>
        <taxon>Clostridia</taxon>
        <taxon>Eubacteriales</taxon>
        <taxon>Clostridiaceae</taxon>
        <taxon>Clostridium</taxon>
    </lineage>
</organism>
<name>A0AA86MLC6_9CLOT</name>
<dbReference type="Pfam" id="PF00668">
    <property type="entry name" value="Condensation"/>
    <property type="match status" value="1"/>
</dbReference>
<evidence type="ECO:0000313" key="2">
    <source>
        <dbReference type="EMBL" id="CAG9702007.1"/>
    </source>
</evidence>